<accession>A0A5E4WXI6</accession>
<dbReference type="AlphaFoldDB" id="A0A5E4WXI6"/>
<gene>
    <name evidence="1" type="ORF">PCO31111_03492</name>
</gene>
<dbReference type="RefSeq" id="WP_174977263.1">
    <property type="nucleotide sequence ID" value="NZ_CABPSE010000012.1"/>
</dbReference>
<proteinExistence type="predicted"/>
<protein>
    <submittedName>
        <fullName evidence="1">Uncharacterized protein</fullName>
    </submittedName>
</protein>
<keyword evidence="2" id="KW-1185">Reference proteome</keyword>
<sequence>MSTVQQAAPAVCPDGAHMGEHACTNRSQCWEPCGELGHSEEHAKAIHPDDEAVDRFAAVLKDKLAVARAKGRGGWEDKAEVSGDELTDMLVGHLWKGDPRDVANFCMFLWERGERITLAGGPRMERATDAFQIAEAQCAERHAAAGRLIDPSISTEAGLLAAAPYLVSQNSPPTADGQQAKQALRKVLGVLHRYLEPNGISKYDALNEILGIVDSVPLVATDSEERGEA</sequence>
<name>A0A5E4WXI6_9BURK</name>
<dbReference type="EMBL" id="CABPSE010000012">
    <property type="protein sequence ID" value="VVE27725.1"/>
    <property type="molecule type" value="Genomic_DNA"/>
</dbReference>
<evidence type="ECO:0000313" key="2">
    <source>
        <dbReference type="Proteomes" id="UP000383971"/>
    </source>
</evidence>
<organism evidence="1 2">
    <name type="scientific">Pandoraea communis</name>
    <dbReference type="NCBI Taxonomy" id="2508297"/>
    <lineage>
        <taxon>Bacteria</taxon>
        <taxon>Pseudomonadati</taxon>
        <taxon>Pseudomonadota</taxon>
        <taxon>Betaproteobacteria</taxon>
        <taxon>Burkholderiales</taxon>
        <taxon>Burkholderiaceae</taxon>
        <taxon>Pandoraea</taxon>
    </lineage>
</organism>
<reference evidence="1 2" key="1">
    <citation type="submission" date="2019-08" db="EMBL/GenBank/DDBJ databases">
        <authorList>
            <person name="Peeters C."/>
        </authorList>
    </citation>
    <scope>NUCLEOTIDE SEQUENCE [LARGE SCALE GENOMIC DNA]</scope>
    <source>
        <strain evidence="1 2">LMG 31111</strain>
    </source>
</reference>
<dbReference type="Proteomes" id="UP000383971">
    <property type="component" value="Unassembled WGS sequence"/>
</dbReference>
<evidence type="ECO:0000313" key="1">
    <source>
        <dbReference type="EMBL" id="VVE27725.1"/>
    </source>
</evidence>